<keyword evidence="1" id="KW-0175">Coiled coil</keyword>
<evidence type="ECO:0000313" key="2">
    <source>
        <dbReference type="EMBL" id="CAL5990816.1"/>
    </source>
</evidence>
<organism evidence="2 3">
    <name type="scientific">Hexamita inflata</name>
    <dbReference type="NCBI Taxonomy" id="28002"/>
    <lineage>
        <taxon>Eukaryota</taxon>
        <taxon>Metamonada</taxon>
        <taxon>Diplomonadida</taxon>
        <taxon>Hexamitidae</taxon>
        <taxon>Hexamitinae</taxon>
        <taxon>Hexamita</taxon>
    </lineage>
</organism>
<evidence type="ECO:0000313" key="3">
    <source>
        <dbReference type="Proteomes" id="UP001642409"/>
    </source>
</evidence>
<dbReference type="EMBL" id="CAXDID020000026">
    <property type="protein sequence ID" value="CAL5990816.1"/>
    <property type="molecule type" value="Genomic_DNA"/>
</dbReference>
<proteinExistence type="predicted"/>
<sequence length="343" mass="39596">MKHILLKTDINNTINSITQLKQYLYQQNDSNQDQICEISKAVTKLGQLQNISKPVIDKFKIMSNVITQQNAQIQKLKQEAAGQKNTLQRDCDNSQLKLVKLHIVDQFKHFDGALDNTISKVNMLAQLLLVETHKSSDKVSQLEKKISEQFKVQNNLSQQLISSQLQNQHRSLLSQQHVLKIQLLSTEVLTSFDLNSVQIFRALTNLDHKLQSTQRQFLLFQSKQLNSQPKFQQVLNEQPLKPQIKTIDLKSMDLNTEVDETNFYRIQGKLQTMSASLESSQNKLVQIQNKLSKRNPGEQFALISTFVQKFSSNQNDFNADWLNKFSQLEARCVLLERKMNEIK</sequence>
<comment type="caution">
    <text evidence="2">The sequence shown here is derived from an EMBL/GenBank/DDBJ whole genome shotgun (WGS) entry which is preliminary data.</text>
</comment>
<keyword evidence="3" id="KW-1185">Reference proteome</keyword>
<feature type="coiled-coil region" evidence="1">
    <location>
        <begin position="59"/>
        <end position="90"/>
    </location>
</feature>
<dbReference type="Proteomes" id="UP001642409">
    <property type="component" value="Unassembled WGS sequence"/>
</dbReference>
<protein>
    <submittedName>
        <fullName evidence="2">Hypothetical_protein</fullName>
    </submittedName>
</protein>
<name>A0ABP1HBM0_9EUKA</name>
<gene>
    <name evidence="2" type="ORF">HINF_LOCUS11648</name>
</gene>
<reference evidence="2 3" key="1">
    <citation type="submission" date="2024-07" db="EMBL/GenBank/DDBJ databases">
        <authorList>
            <person name="Akdeniz Z."/>
        </authorList>
    </citation>
    <scope>NUCLEOTIDE SEQUENCE [LARGE SCALE GENOMIC DNA]</scope>
</reference>
<evidence type="ECO:0000256" key="1">
    <source>
        <dbReference type="SAM" id="Coils"/>
    </source>
</evidence>
<accession>A0ABP1HBM0</accession>